<gene>
    <name evidence="2" type="ORF">P691DRAFT_786373</name>
</gene>
<protein>
    <submittedName>
        <fullName evidence="2">Uncharacterized protein</fullName>
    </submittedName>
</protein>
<accession>A0A9P5X7N7</accession>
<dbReference type="Proteomes" id="UP000807342">
    <property type="component" value="Unassembled WGS sequence"/>
</dbReference>
<evidence type="ECO:0000256" key="1">
    <source>
        <dbReference type="SAM" id="MobiDB-lite"/>
    </source>
</evidence>
<dbReference type="AlphaFoldDB" id="A0A9P5X7N7"/>
<comment type="caution">
    <text evidence="2">The sequence shown here is derived from an EMBL/GenBank/DDBJ whole genome shotgun (WGS) entry which is preliminary data.</text>
</comment>
<feature type="compositionally biased region" description="Basic and acidic residues" evidence="1">
    <location>
        <begin position="70"/>
        <end position="85"/>
    </location>
</feature>
<keyword evidence="3" id="KW-1185">Reference proteome</keyword>
<reference evidence="2" key="1">
    <citation type="submission" date="2020-11" db="EMBL/GenBank/DDBJ databases">
        <authorList>
            <consortium name="DOE Joint Genome Institute"/>
            <person name="Ahrendt S."/>
            <person name="Riley R."/>
            <person name="Andreopoulos W."/>
            <person name="Labutti K."/>
            <person name="Pangilinan J."/>
            <person name="Ruiz-Duenas F.J."/>
            <person name="Barrasa J.M."/>
            <person name="Sanchez-Garcia M."/>
            <person name="Camarero S."/>
            <person name="Miyauchi S."/>
            <person name="Serrano A."/>
            <person name="Linde D."/>
            <person name="Babiker R."/>
            <person name="Drula E."/>
            <person name="Ayuso-Fernandez I."/>
            <person name="Pacheco R."/>
            <person name="Padilla G."/>
            <person name="Ferreira P."/>
            <person name="Barriuso J."/>
            <person name="Kellner H."/>
            <person name="Castanera R."/>
            <person name="Alfaro M."/>
            <person name="Ramirez L."/>
            <person name="Pisabarro A.G."/>
            <person name="Kuo A."/>
            <person name="Tritt A."/>
            <person name="Lipzen A."/>
            <person name="He G."/>
            <person name="Yan M."/>
            <person name="Ng V."/>
            <person name="Cullen D."/>
            <person name="Martin F."/>
            <person name="Rosso M.-N."/>
            <person name="Henrissat B."/>
            <person name="Hibbett D."/>
            <person name="Martinez A.T."/>
            <person name="Grigoriev I.V."/>
        </authorList>
    </citation>
    <scope>NUCLEOTIDE SEQUENCE</scope>
    <source>
        <strain evidence="2">MF-IS2</strain>
    </source>
</reference>
<sequence>MFLQVQETTPVPDSESLQKCNLSNIGVIYCRRGLDRYRGPQAVRPSQKGAPSRRLQLTRPTRQGGWLGGKQREHNGPTKWRDGNLKRTSPRFAPGGGGEYGSGCNSGCRQVDALSSGGGVWSIVLSYAGSSSPGGEGEGHFILLVTIDQLGPAEWGNTLVYERMMEECQAKIMPSCDHGHHGRELALVPRQCQMNPTRIERMTLRNHSAGISRSTTELGVLDNDQTPLQIDRR</sequence>
<proteinExistence type="predicted"/>
<evidence type="ECO:0000313" key="3">
    <source>
        <dbReference type="Proteomes" id="UP000807342"/>
    </source>
</evidence>
<feature type="region of interest" description="Disordered" evidence="1">
    <location>
        <begin position="39"/>
        <end position="87"/>
    </location>
</feature>
<organism evidence="2 3">
    <name type="scientific">Macrolepiota fuliginosa MF-IS2</name>
    <dbReference type="NCBI Taxonomy" id="1400762"/>
    <lineage>
        <taxon>Eukaryota</taxon>
        <taxon>Fungi</taxon>
        <taxon>Dikarya</taxon>
        <taxon>Basidiomycota</taxon>
        <taxon>Agaricomycotina</taxon>
        <taxon>Agaricomycetes</taxon>
        <taxon>Agaricomycetidae</taxon>
        <taxon>Agaricales</taxon>
        <taxon>Agaricineae</taxon>
        <taxon>Agaricaceae</taxon>
        <taxon>Macrolepiota</taxon>
    </lineage>
</organism>
<name>A0A9P5X7N7_9AGAR</name>
<evidence type="ECO:0000313" key="2">
    <source>
        <dbReference type="EMBL" id="KAF9444650.1"/>
    </source>
</evidence>
<dbReference type="EMBL" id="MU151358">
    <property type="protein sequence ID" value="KAF9444650.1"/>
    <property type="molecule type" value="Genomic_DNA"/>
</dbReference>